<protein>
    <submittedName>
        <fullName evidence="2">Uncharacterized protein</fullName>
    </submittedName>
</protein>
<feature type="compositionally biased region" description="Basic and acidic residues" evidence="1">
    <location>
        <begin position="69"/>
        <end position="80"/>
    </location>
</feature>
<evidence type="ECO:0000313" key="3">
    <source>
        <dbReference type="Proteomes" id="UP001174694"/>
    </source>
</evidence>
<organism evidence="2 3">
    <name type="scientific">Pleurostoma richardsiae</name>
    <dbReference type="NCBI Taxonomy" id="41990"/>
    <lineage>
        <taxon>Eukaryota</taxon>
        <taxon>Fungi</taxon>
        <taxon>Dikarya</taxon>
        <taxon>Ascomycota</taxon>
        <taxon>Pezizomycotina</taxon>
        <taxon>Sordariomycetes</taxon>
        <taxon>Sordariomycetidae</taxon>
        <taxon>Calosphaeriales</taxon>
        <taxon>Pleurostomataceae</taxon>
        <taxon>Pleurostoma</taxon>
    </lineage>
</organism>
<dbReference type="Proteomes" id="UP001174694">
    <property type="component" value="Unassembled WGS sequence"/>
</dbReference>
<dbReference type="EMBL" id="JANBVO010000027">
    <property type="protein sequence ID" value="KAJ9139194.1"/>
    <property type="molecule type" value="Genomic_DNA"/>
</dbReference>
<feature type="compositionally biased region" description="Acidic residues" evidence="1">
    <location>
        <begin position="133"/>
        <end position="149"/>
    </location>
</feature>
<dbReference type="AlphaFoldDB" id="A0AA38RLC0"/>
<reference evidence="2" key="1">
    <citation type="submission" date="2022-07" db="EMBL/GenBank/DDBJ databases">
        <title>Fungi with potential for degradation of polypropylene.</title>
        <authorList>
            <person name="Gostincar C."/>
        </authorList>
    </citation>
    <scope>NUCLEOTIDE SEQUENCE</scope>
    <source>
        <strain evidence="2">EXF-13308</strain>
    </source>
</reference>
<feature type="compositionally biased region" description="Basic residues" evidence="1">
    <location>
        <begin position="90"/>
        <end position="105"/>
    </location>
</feature>
<gene>
    <name evidence="2" type="ORF">NKR23_g8016</name>
</gene>
<accession>A0AA38RLC0</accession>
<evidence type="ECO:0000313" key="2">
    <source>
        <dbReference type="EMBL" id="KAJ9139194.1"/>
    </source>
</evidence>
<evidence type="ECO:0000256" key="1">
    <source>
        <dbReference type="SAM" id="MobiDB-lite"/>
    </source>
</evidence>
<keyword evidence="3" id="KW-1185">Reference proteome</keyword>
<comment type="caution">
    <text evidence="2">The sequence shown here is derived from an EMBL/GenBank/DDBJ whole genome shotgun (WGS) entry which is preliminary data.</text>
</comment>
<proteinExistence type="predicted"/>
<feature type="compositionally biased region" description="Low complexity" evidence="1">
    <location>
        <begin position="7"/>
        <end position="19"/>
    </location>
</feature>
<feature type="region of interest" description="Disordered" evidence="1">
    <location>
        <begin position="1"/>
        <end position="184"/>
    </location>
</feature>
<sequence length="184" mass="20118">MEDTMEGNKNNKGNSSSRSSAHHDQGLASRSGEATSSQPENKEHHAPAGLDAPEPVVRVPADGLQWDALPDHVAENERENSSAGLEGRPNKGKKKAGKAYRKARKEHCAQRLRLLAGLQEKGQSDDSYPGGSESDDQWSEEDWDDEEMSDWLGDIDLFDSELSYGDFSDDEESEPFQGNGSSSP</sequence>
<name>A0AA38RLC0_9PEZI</name>